<comment type="function">
    <text evidence="6">Subunit of the oligosaccharyl transferase (OST) complex that catalyzes the initial transfer of a defined glycan (Glc(3)Man(9)GlcNAc(2) in eukaryotes) from the lipid carrier dolichol-pyrophosphate to an asparagine residue within an Asn-X-Ser/Thr consensus motif in nascent polypeptide chains, the first step in protein N-glycosylation. N-glycosylation occurs cotranslationally and the complex associates with the Sec61 complex at the channel-forming translocon complex that mediates protein translocation across the endoplasmic reticulum (ER). All subunits are required for a maximal enzyme activity.</text>
</comment>
<evidence type="ECO:0000256" key="2">
    <source>
        <dbReference type="ARBA" id="ARBA00009825"/>
    </source>
</evidence>
<dbReference type="GO" id="GO:0008250">
    <property type="term" value="C:oligosaccharyltransferase complex"/>
    <property type="evidence" value="ECO:0007669"/>
    <property type="project" value="UniProtKB-UniRule"/>
</dbReference>
<evidence type="ECO:0000256" key="1">
    <source>
        <dbReference type="ARBA" id="ARBA00004141"/>
    </source>
</evidence>
<sequence>MIFTALSDWESATPYTSLIPQQLFPVLALVLLLSGAVATSTFSVITASRVRDSIFVHVGGNLCVGDTKELSRTLVKWNE</sequence>
<feature type="transmembrane region" description="Helical" evidence="6">
    <location>
        <begin position="23"/>
        <end position="45"/>
    </location>
</feature>
<evidence type="ECO:0000313" key="7">
    <source>
        <dbReference type="EMBL" id="CAG8494197.1"/>
    </source>
</evidence>
<dbReference type="Pfam" id="PF05251">
    <property type="entry name" value="Ost5"/>
    <property type="match status" value="1"/>
</dbReference>
<evidence type="ECO:0000256" key="4">
    <source>
        <dbReference type="ARBA" id="ARBA00022989"/>
    </source>
</evidence>
<keyword evidence="8" id="KW-1185">Reference proteome</keyword>
<reference evidence="7" key="1">
    <citation type="submission" date="2021-06" db="EMBL/GenBank/DDBJ databases">
        <authorList>
            <person name="Kallberg Y."/>
            <person name="Tangrot J."/>
            <person name="Rosling A."/>
        </authorList>
    </citation>
    <scope>NUCLEOTIDE SEQUENCE</scope>
    <source>
        <strain evidence="7">MT106</strain>
    </source>
</reference>
<evidence type="ECO:0000313" key="8">
    <source>
        <dbReference type="Proteomes" id="UP000789831"/>
    </source>
</evidence>
<comment type="subunit">
    <text evidence="6">Component of the oligosaccharyltransferase (OST) complex.</text>
</comment>
<protein>
    <recommendedName>
        <fullName evidence="6">Dolichyl-diphosphooligosaccharide-protein glycosyltransferase subunit OST5</fullName>
    </recommendedName>
</protein>
<evidence type="ECO:0000256" key="6">
    <source>
        <dbReference type="RuleBase" id="RU367008"/>
    </source>
</evidence>
<comment type="caution">
    <text evidence="7">The sequence shown here is derived from an EMBL/GenBank/DDBJ whole genome shotgun (WGS) entry which is preliminary data.</text>
</comment>
<dbReference type="EMBL" id="CAJVPL010000413">
    <property type="protein sequence ID" value="CAG8494197.1"/>
    <property type="molecule type" value="Genomic_DNA"/>
</dbReference>
<comment type="caution">
    <text evidence="6">Lacks conserved residue(s) required for the propagation of feature annotation.</text>
</comment>
<keyword evidence="4 6" id="KW-1133">Transmembrane helix</keyword>
<accession>A0A9N8ZEH3</accession>
<dbReference type="GO" id="GO:0006487">
    <property type="term" value="P:protein N-linked glycosylation"/>
    <property type="evidence" value="ECO:0007669"/>
    <property type="project" value="UniProtKB-UniRule"/>
</dbReference>
<organism evidence="7 8">
    <name type="scientific">Ambispora gerdemannii</name>
    <dbReference type="NCBI Taxonomy" id="144530"/>
    <lineage>
        <taxon>Eukaryota</taxon>
        <taxon>Fungi</taxon>
        <taxon>Fungi incertae sedis</taxon>
        <taxon>Mucoromycota</taxon>
        <taxon>Glomeromycotina</taxon>
        <taxon>Glomeromycetes</taxon>
        <taxon>Archaeosporales</taxon>
        <taxon>Ambisporaceae</taxon>
        <taxon>Ambispora</taxon>
    </lineage>
</organism>
<dbReference type="Proteomes" id="UP000789831">
    <property type="component" value="Unassembled WGS sequence"/>
</dbReference>
<dbReference type="AlphaFoldDB" id="A0A9N8ZEH3"/>
<dbReference type="InterPro" id="IPR007915">
    <property type="entry name" value="TMEM258/Ost5"/>
</dbReference>
<evidence type="ECO:0000256" key="3">
    <source>
        <dbReference type="ARBA" id="ARBA00022692"/>
    </source>
</evidence>
<keyword evidence="5 6" id="KW-0472">Membrane</keyword>
<name>A0A9N8ZEH3_9GLOM</name>
<comment type="similarity">
    <text evidence="2 6">Belongs to the OST5 family.</text>
</comment>
<comment type="subcellular location">
    <subcellularLocation>
        <location evidence="1 6">Membrane</location>
        <topology evidence="1 6">Multi-pass membrane protein</topology>
    </subcellularLocation>
</comment>
<proteinExistence type="inferred from homology"/>
<gene>
    <name evidence="7" type="ORF">AGERDE_LOCUS3911</name>
</gene>
<keyword evidence="3 6" id="KW-0812">Transmembrane</keyword>
<evidence type="ECO:0000256" key="5">
    <source>
        <dbReference type="ARBA" id="ARBA00023136"/>
    </source>
</evidence>